<dbReference type="AlphaFoldDB" id="B7VKR8"/>
<gene>
    <name evidence="1" type="ordered locus">VS_2702</name>
</gene>
<dbReference type="Proteomes" id="UP000009100">
    <property type="component" value="Chromosome 1"/>
</dbReference>
<accession>B7VKR8</accession>
<reference evidence="1 2" key="1">
    <citation type="submission" date="2009-02" db="EMBL/GenBank/DDBJ databases">
        <title>Vibrio splendidus str. LGP32 complete genome.</title>
        <authorList>
            <person name="Mazel D."/>
            <person name="Le Roux F."/>
        </authorList>
    </citation>
    <scope>NUCLEOTIDE SEQUENCE [LARGE SCALE GENOMIC DNA]</scope>
    <source>
        <strain evidence="1 2">LGP32</strain>
    </source>
</reference>
<sequence>MQRSNNKYGVSFTNLKLSRVVQVSERYQNMMKIKFTKKKKSPEEHFSLSNE</sequence>
<evidence type="ECO:0000313" key="1">
    <source>
        <dbReference type="EMBL" id="CAV19965.1"/>
    </source>
</evidence>
<organism evidence="1 2">
    <name type="scientific">Vibrio atlanticus (strain LGP32)</name>
    <name type="common">Vibrio splendidus (strain Mel32)</name>
    <dbReference type="NCBI Taxonomy" id="575788"/>
    <lineage>
        <taxon>Bacteria</taxon>
        <taxon>Pseudomonadati</taxon>
        <taxon>Pseudomonadota</taxon>
        <taxon>Gammaproteobacteria</taxon>
        <taxon>Vibrionales</taxon>
        <taxon>Vibrionaceae</taxon>
        <taxon>Vibrio</taxon>
    </lineage>
</organism>
<evidence type="ECO:0000313" key="2">
    <source>
        <dbReference type="Proteomes" id="UP000009100"/>
    </source>
</evidence>
<protein>
    <submittedName>
        <fullName evidence="1">Uncharacterized protein</fullName>
    </submittedName>
</protein>
<dbReference type="KEGG" id="vsp:VS_2702"/>
<name>B7VKR8_VIBA3</name>
<dbReference type="HOGENOM" id="CLU_3105286_0_0_6"/>
<proteinExistence type="predicted"/>
<dbReference type="EMBL" id="FM954972">
    <property type="protein sequence ID" value="CAV19965.1"/>
    <property type="molecule type" value="Genomic_DNA"/>
</dbReference>